<feature type="region of interest" description="Disordered" evidence="1">
    <location>
        <begin position="1"/>
        <end position="27"/>
    </location>
</feature>
<proteinExistence type="predicted"/>
<evidence type="ECO:0000313" key="3">
    <source>
        <dbReference type="Proteomes" id="UP000326924"/>
    </source>
</evidence>
<comment type="caution">
    <text evidence="2">The sequence shown here is derived from an EMBL/GenBank/DDBJ whole genome shotgun (WGS) entry which is preliminary data.</text>
</comment>
<accession>A0A5J5F4Z2</accession>
<dbReference type="InParanoid" id="A0A5J5F4Z2"/>
<dbReference type="OrthoDB" id="3478523at2759"/>
<reference evidence="2 3" key="1">
    <citation type="submission" date="2019-09" db="EMBL/GenBank/DDBJ databases">
        <title>Draft genome of the ectomycorrhizal ascomycete Sphaerosporella brunnea.</title>
        <authorList>
            <consortium name="DOE Joint Genome Institute"/>
            <person name="Benucci G.M."/>
            <person name="Marozzi G."/>
            <person name="Antonielli L."/>
            <person name="Sanchez S."/>
            <person name="Marco P."/>
            <person name="Wang X."/>
            <person name="Falini L.B."/>
            <person name="Barry K."/>
            <person name="Haridas S."/>
            <person name="Lipzen A."/>
            <person name="Labutti K."/>
            <person name="Grigoriev I.V."/>
            <person name="Murat C."/>
            <person name="Martin F."/>
            <person name="Albertini E."/>
            <person name="Donnini D."/>
            <person name="Bonito G."/>
        </authorList>
    </citation>
    <scope>NUCLEOTIDE SEQUENCE [LARGE SCALE GENOMIC DNA]</scope>
    <source>
        <strain evidence="2 3">Sb_GMNB300</strain>
    </source>
</reference>
<protein>
    <submittedName>
        <fullName evidence="2">Uncharacterized protein</fullName>
    </submittedName>
</protein>
<keyword evidence="3" id="KW-1185">Reference proteome</keyword>
<gene>
    <name evidence="2" type="ORF">FN846DRAFT_774049</name>
</gene>
<name>A0A5J5F4Z2_9PEZI</name>
<dbReference type="Proteomes" id="UP000326924">
    <property type="component" value="Unassembled WGS sequence"/>
</dbReference>
<evidence type="ECO:0000256" key="1">
    <source>
        <dbReference type="SAM" id="MobiDB-lite"/>
    </source>
</evidence>
<dbReference type="EMBL" id="VXIS01000035">
    <property type="protein sequence ID" value="KAA8911458.1"/>
    <property type="molecule type" value="Genomic_DNA"/>
</dbReference>
<dbReference type="AlphaFoldDB" id="A0A5J5F4Z2"/>
<organism evidence="2 3">
    <name type="scientific">Sphaerosporella brunnea</name>
    <dbReference type="NCBI Taxonomy" id="1250544"/>
    <lineage>
        <taxon>Eukaryota</taxon>
        <taxon>Fungi</taxon>
        <taxon>Dikarya</taxon>
        <taxon>Ascomycota</taxon>
        <taxon>Pezizomycotina</taxon>
        <taxon>Pezizomycetes</taxon>
        <taxon>Pezizales</taxon>
        <taxon>Pyronemataceae</taxon>
        <taxon>Sphaerosporella</taxon>
    </lineage>
</organism>
<feature type="compositionally biased region" description="Polar residues" evidence="1">
    <location>
        <begin position="1"/>
        <end position="11"/>
    </location>
</feature>
<sequence>MEAPESASTASVIADSRSAPAKGTRPYPRHHAVLKHLPTLPRELIHQVLDDLGVGTILELICSNDVPWLDNAVSSHLVLGKIFPADKLLVLKAWLKIYFEMRGTRRGYEGLHSRFQHRSISYSEILTDVQYRVQLELKKYVPFIPDLEDYVPEPGQILEPVTASMAFPEVEKLWNTLDAAEAKLNATKAHQLQEIVRLSRIYPGWLRDSKDPTKEKHQNEEHRIKRYEAVAEKITKRQILGKTWVGAYWFESGRCPVMPYDCLLRLFLKTLERFPPAAEAAPVLMRTLYAENFGSNKGLKQPMFLTSDSKRLPHEQRTLPIPLDERELQWLDGFLRSCRFMAEWDEEWKKGLTVAEYWKVHNGQFLGKDLV</sequence>
<evidence type="ECO:0000313" key="2">
    <source>
        <dbReference type="EMBL" id="KAA8911458.1"/>
    </source>
</evidence>